<evidence type="ECO:0000313" key="1">
    <source>
        <dbReference type="EMBL" id="KAI4375341.1"/>
    </source>
</evidence>
<accession>A0ACB9RAQ3</accession>
<comment type="caution">
    <text evidence="1">The sequence shown here is derived from an EMBL/GenBank/DDBJ whole genome shotgun (WGS) entry which is preliminary data.</text>
</comment>
<name>A0ACB9RAQ3_9MYRT</name>
<dbReference type="EMBL" id="CM042883">
    <property type="protein sequence ID" value="KAI4375341.1"/>
    <property type="molecule type" value="Genomic_DNA"/>
</dbReference>
<keyword evidence="2" id="KW-1185">Reference proteome</keyword>
<dbReference type="Proteomes" id="UP001057402">
    <property type="component" value="Chromosome 4"/>
</dbReference>
<reference evidence="2" key="1">
    <citation type="journal article" date="2023" name="Front. Plant Sci.">
        <title>Chromosomal-level genome assembly of Melastoma candidum provides insights into trichome evolution.</title>
        <authorList>
            <person name="Zhong Y."/>
            <person name="Wu W."/>
            <person name="Sun C."/>
            <person name="Zou P."/>
            <person name="Liu Y."/>
            <person name="Dai S."/>
            <person name="Zhou R."/>
        </authorList>
    </citation>
    <scope>NUCLEOTIDE SEQUENCE [LARGE SCALE GENOMIC DNA]</scope>
</reference>
<gene>
    <name evidence="1" type="ORF">MLD38_013224</name>
</gene>
<sequence>MAERERERERLAAERGERPQQLQVHPRYDAGSIMPEKGPSASKVLAVLAVLPAGGTLLALSGITFFLSLVGLTIATPIFILFSPVLIPAAITVGLAVTGFLTSGAFGLTGLSSFSRVVDYIRQATGVTLSPEQLAEQAKRRMQDTAGYVGQKTKEVGQQIQTKAQEGRT</sequence>
<protein>
    <submittedName>
        <fullName evidence="1">Uncharacterized protein</fullName>
    </submittedName>
</protein>
<proteinExistence type="predicted"/>
<organism evidence="1 2">
    <name type="scientific">Melastoma candidum</name>
    <dbReference type="NCBI Taxonomy" id="119954"/>
    <lineage>
        <taxon>Eukaryota</taxon>
        <taxon>Viridiplantae</taxon>
        <taxon>Streptophyta</taxon>
        <taxon>Embryophyta</taxon>
        <taxon>Tracheophyta</taxon>
        <taxon>Spermatophyta</taxon>
        <taxon>Magnoliopsida</taxon>
        <taxon>eudicotyledons</taxon>
        <taxon>Gunneridae</taxon>
        <taxon>Pentapetalae</taxon>
        <taxon>rosids</taxon>
        <taxon>malvids</taxon>
        <taxon>Myrtales</taxon>
        <taxon>Melastomataceae</taxon>
        <taxon>Melastomatoideae</taxon>
        <taxon>Melastomateae</taxon>
        <taxon>Melastoma</taxon>
    </lineage>
</organism>
<evidence type="ECO:0000313" key="2">
    <source>
        <dbReference type="Proteomes" id="UP001057402"/>
    </source>
</evidence>